<dbReference type="AlphaFoldDB" id="E9EBT0"/>
<name>E9EBT0_METAQ</name>
<feature type="compositionally biased region" description="Low complexity" evidence="1">
    <location>
        <begin position="42"/>
        <end position="61"/>
    </location>
</feature>
<protein>
    <submittedName>
        <fullName evidence="2">Uncharacterized protein</fullName>
    </submittedName>
</protein>
<evidence type="ECO:0000256" key="1">
    <source>
        <dbReference type="SAM" id="MobiDB-lite"/>
    </source>
</evidence>
<evidence type="ECO:0000313" key="3">
    <source>
        <dbReference type="Proteomes" id="UP000002499"/>
    </source>
</evidence>
<feature type="region of interest" description="Disordered" evidence="1">
    <location>
        <begin position="1"/>
        <end position="61"/>
    </location>
</feature>
<reference evidence="2 3" key="1">
    <citation type="journal article" date="2011" name="PLoS Genet.">
        <title>Genome sequencing and comparative transcriptomics of the model entomopathogenic fungi Metarhizium anisopliae and M. acridum.</title>
        <authorList>
            <person name="Gao Q."/>
            <person name="Jin K."/>
            <person name="Ying S.H."/>
            <person name="Zhang Y."/>
            <person name="Xiao G."/>
            <person name="Shang Y."/>
            <person name="Duan Z."/>
            <person name="Hu X."/>
            <person name="Xie X.Q."/>
            <person name="Zhou G."/>
            <person name="Peng G."/>
            <person name="Luo Z."/>
            <person name="Huang W."/>
            <person name="Wang B."/>
            <person name="Fang W."/>
            <person name="Wang S."/>
            <person name="Zhong Y."/>
            <person name="Ma L.J."/>
            <person name="St Leger R.J."/>
            <person name="Zhao G.P."/>
            <person name="Pei Y."/>
            <person name="Feng M.G."/>
            <person name="Xia Y."/>
            <person name="Wang C."/>
        </authorList>
    </citation>
    <scope>NUCLEOTIDE SEQUENCE [LARGE SCALE GENOMIC DNA]</scope>
    <source>
        <strain evidence="2 3">CQMa 102</strain>
    </source>
</reference>
<organism evidence="3">
    <name type="scientific">Metarhizium acridum (strain CQMa 102)</name>
    <dbReference type="NCBI Taxonomy" id="655827"/>
    <lineage>
        <taxon>Eukaryota</taxon>
        <taxon>Fungi</taxon>
        <taxon>Dikarya</taxon>
        <taxon>Ascomycota</taxon>
        <taxon>Pezizomycotina</taxon>
        <taxon>Sordariomycetes</taxon>
        <taxon>Hypocreomycetidae</taxon>
        <taxon>Hypocreales</taxon>
        <taxon>Clavicipitaceae</taxon>
        <taxon>Metarhizium</taxon>
    </lineage>
</organism>
<accession>E9EBT0</accession>
<keyword evidence="3" id="KW-1185">Reference proteome</keyword>
<dbReference type="EMBL" id="GL698542">
    <property type="protein sequence ID" value="EFY86639.1"/>
    <property type="molecule type" value="Genomic_DNA"/>
</dbReference>
<dbReference type="InParanoid" id="E9EBT0"/>
<dbReference type="Proteomes" id="UP000002499">
    <property type="component" value="Unassembled WGS sequence"/>
</dbReference>
<evidence type="ECO:0000313" key="2">
    <source>
        <dbReference type="EMBL" id="EFY86639.1"/>
    </source>
</evidence>
<sequence>MGSADLAPPFPDDVPTAPLLRRAAQPAGRAADSRPGPARPGATSGRSRATPSSTSAAPSRFATFTLRDERVKYLLSRGKIRRPTD</sequence>
<proteinExistence type="predicted"/>
<gene>
    <name evidence="2" type="ORF">MAC_07328</name>
</gene>
<dbReference type="HOGENOM" id="CLU_2513099_0_0_1"/>